<proteinExistence type="inferred from homology"/>
<gene>
    <name evidence="11" type="ORF">EW146_g2781</name>
</gene>
<protein>
    <recommendedName>
        <fullName evidence="6">Translation initiation factor eIF2B subunit alpha</fullName>
    </recommendedName>
    <alternativeName>
        <fullName evidence="7">eIF2B GDP-GTP exchange factor subunit alpha</fullName>
    </alternativeName>
</protein>
<reference evidence="11 12" key="1">
    <citation type="submission" date="2019-02" db="EMBL/GenBank/DDBJ databases">
        <title>Genome sequencing of the rare red list fungi Bondarzewia mesenterica.</title>
        <authorList>
            <person name="Buettner E."/>
            <person name="Kellner H."/>
        </authorList>
    </citation>
    <scope>NUCLEOTIDE SEQUENCE [LARGE SCALE GENOMIC DNA]</scope>
    <source>
        <strain evidence="11 12">DSM 108281</strain>
    </source>
</reference>
<evidence type="ECO:0000256" key="4">
    <source>
        <dbReference type="ARBA" id="ARBA00022540"/>
    </source>
</evidence>
<dbReference type="PANTHER" id="PTHR45860">
    <property type="entry name" value="TRANSLATION INITIATION FACTOR EIF-2B SUBUNIT ALPHA"/>
    <property type="match status" value="1"/>
</dbReference>
<comment type="similarity">
    <text evidence="2 9">Belongs to the eIF-2B alpha/beta/delta subunits family.</text>
</comment>
<keyword evidence="5" id="KW-0648">Protein biosynthesis</keyword>
<dbReference type="InterPro" id="IPR000649">
    <property type="entry name" value="IF-2B-related"/>
</dbReference>
<accession>A0A4S4M157</accession>
<keyword evidence="3" id="KW-0963">Cytoplasm</keyword>
<dbReference type="Proteomes" id="UP000310158">
    <property type="component" value="Unassembled WGS sequence"/>
</dbReference>
<evidence type="ECO:0000256" key="6">
    <source>
        <dbReference type="ARBA" id="ARBA00044208"/>
    </source>
</evidence>
<dbReference type="GO" id="GO:0005829">
    <property type="term" value="C:cytosol"/>
    <property type="evidence" value="ECO:0007669"/>
    <property type="project" value="UniProtKB-SubCell"/>
</dbReference>
<evidence type="ECO:0000313" key="11">
    <source>
        <dbReference type="EMBL" id="THH18157.1"/>
    </source>
</evidence>
<evidence type="ECO:0000256" key="8">
    <source>
        <dbReference type="ARBA" id="ARBA00046432"/>
    </source>
</evidence>
<dbReference type="SUPFAM" id="SSF100950">
    <property type="entry name" value="NagB/RpiA/CoA transferase-like"/>
    <property type="match status" value="1"/>
</dbReference>
<dbReference type="PANTHER" id="PTHR45860:SF1">
    <property type="entry name" value="TRANSLATION INITIATION FACTOR EIF-2B SUBUNIT ALPHA"/>
    <property type="match status" value="1"/>
</dbReference>
<sequence length="483" mass="54161">MFELVKALNDGAEALRKRVPNPIGLNAGCELFIAFVTLFPHESASFSELKTELVRQGKSYASEAIRYRAKIAELALGFIKDDSVILTHSYSRVIMQTLLHAHKRKRISVYVTEARPRGLGIKTYEALTAAGIPCTVVLDSAVAYVMDKVDFVLVGSEAVVESGGLINAVGSNQMAIIARAENKPFYALAESYKFHRLFPLSQYDLPTHNPGTLSFPQPPQNPDAEQTARPSVASVPKGAQTISMEQPRTPSILLPTSTAQRTMTAEQISKNPDVDYTRPDLISLVFSDVGILTPEGESLIHHARTRFPSFTTGVAMLIDFISTRRIGTYDVISNLRLEVTLPLWCRLTWSHSEILKTLRDLPTEKQPPPPTPNFYFIIQYVSLAKVGQTAADCSIRLGLTARRFPLFRVRNTYLRCQHEYELPEEMIQCDSRWCKFSDRHPPDCVPPACTQTCFQFRQFPQNYNPQIDNWCPLCLHNGAANRK</sequence>
<dbReference type="Gene3D" id="3.40.50.10470">
    <property type="entry name" value="Translation initiation factor eif-2b, domain 2"/>
    <property type="match status" value="1"/>
</dbReference>
<evidence type="ECO:0000256" key="2">
    <source>
        <dbReference type="ARBA" id="ARBA00007251"/>
    </source>
</evidence>
<dbReference type="Pfam" id="PF01008">
    <property type="entry name" value="IF-2B"/>
    <property type="match status" value="1"/>
</dbReference>
<dbReference type="InterPro" id="IPR051501">
    <property type="entry name" value="eIF2B_alpha/beta/delta"/>
</dbReference>
<dbReference type="InterPro" id="IPR042529">
    <property type="entry name" value="IF_2B-like_C"/>
</dbReference>
<evidence type="ECO:0000256" key="10">
    <source>
        <dbReference type="SAM" id="MobiDB-lite"/>
    </source>
</evidence>
<dbReference type="AlphaFoldDB" id="A0A4S4M157"/>
<dbReference type="GO" id="GO:0005851">
    <property type="term" value="C:eukaryotic translation initiation factor 2B complex"/>
    <property type="evidence" value="ECO:0007669"/>
    <property type="project" value="TreeGrafter"/>
</dbReference>
<dbReference type="GO" id="GO:0005085">
    <property type="term" value="F:guanyl-nucleotide exchange factor activity"/>
    <property type="evidence" value="ECO:0007669"/>
    <property type="project" value="TreeGrafter"/>
</dbReference>
<dbReference type="InterPro" id="IPR042528">
    <property type="entry name" value="elF-2B_alpha_N"/>
</dbReference>
<organism evidence="11 12">
    <name type="scientific">Bondarzewia mesenterica</name>
    <dbReference type="NCBI Taxonomy" id="1095465"/>
    <lineage>
        <taxon>Eukaryota</taxon>
        <taxon>Fungi</taxon>
        <taxon>Dikarya</taxon>
        <taxon>Basidiomycota</taxon>
        <taxon>Agaricomycotina</taxon>
        <taxon>Agaricomycetes</taxon>
        <taxon>Russulales</taxon>
        <taxon>Bondarzewiaceae</taxon>
        <taxon>Bondarzewia</taxon>
    </lineage>
</organism>
<comment type="subcellular location">
    <subcellularLocation>
        <location evidence="1">Cytoplasm</location>
        <location evidence="1">Cytosol</location>
    </subcellularLocation>
</comment>
<dbReference type="InterPro" id="IPR037171">
    <property type="entry name" value="NagB/RpiA_transferase-like"/>
</dbReference>
<feature type="region of interest" description="Disordered" evidence="10">
    <location>
        <begin position="208"/>
        <end position="231"/>
    </location>
</feature>
<dbReference type="EMBL" id="SGPL01000085">
    <property type="protein sequence ID" value="THH18157.1"/>
    <property type="molecule type" value="Genomic_DNA"/>
</dbReference>
<comment type="subunit">
    <text evidence="8">Component of the translation initiation factor 2B (eIF2B) complex which is a heterodecamer of two sets of five different subunits: alpha, beta, gamma, delta and epsilon. Subunits alpha, beta and delta comprise a regulatory subcomplex and subunits epsilon and gamma comprise a catalytic subcomplex. Within the complex, the hexameric regulatory complex resides at the center, with the two heterodimeric catalytic subcomplexes bound on opposite sides.</text>
</comment>
<dbReference type="GO" id="GO:0003743">
    <property type="term" value="F:translation initiation factor activity"/>
    <property type="evidence" value="ECO:0007669"/>
    <property type="project" value="UniProtKB-KW"/>
</dbReference>
<keyword evidence="4" id="KW-0396">Initiation factor</keyword>
<evidence type="ECO:0000256" key="7">
    <source>
        <dbReference type="ARBA" id="ARBA00044236"/>
    </source>
</evidence>
<evidence type="ECO:0000256" key="1">
    <source>
        <dbReference type="ARBA" id="ARBA00004514"/>
    </source>
</evidence>
<evidence type="ECO:0000313" key="12">
    <source>
        <dbReference type="Proteomes" id="UP000310158"/>
    </source>
</evidence>
<dbReference type="Gene3D" id="1.20.120.1070">
    <property type="entry name" value="Translation initiation factor eIF-2B, N-terminal domain"/>
    <property type="match status" value="1"/>
</dbReference>
<evidence type="ECO:0000256" key="3">
    <source>
        <dbReference type="ARBA" id="ARBA00022490"/>
    </source>
</evidence>
<name>A0A4S4M157_9AGAM</name>
<keyword evidence="12" id="KW-1185">Reference proteome</keyword>
<evidence type="ECO:0000256" key="9">
    <source>
        <dbReference type="RuleBase" id="RU003814"/>
    </source>
</evidence>
<evidence type="ECO:0000256" key="5">
    <source>
        <dbReference type="ARBA" id="ARBA00022917"/>
    </source>
</evidence>
<comment type="caution">
    <text evidence="11">The sequence shown here is derived from an EMBL/GenBank/DDBJ whole genome shotgun (WGS) entry which is preliminary data.</text>
</comment>
<dbReference type="OrthoDB" id="10249309at2759"/>